<organism evidence="3 4">
    <name type="scientific">Egicoccus halophilus</name>
    <dbReference type="NCBI Taxonomy" id="1670830"/>
    <lineage>
        <taxon>Bacteria</taxon>
        <taxon>Bacillati</taxon>
        <taxon>Actinomycetota</taxon>
        <taxon>Nitriliruptoria</taxon>
        <taxon>Egicoccales</taxon>
        <taxon>Egicoccaceae</taxon>
        <taxon>Egicoccus</taxon>
    </lineage>
</organism>
<feature type="transmembrane region" description="Helical" evidence="1">
    <location>
        <begin position="42"/>
        <end position="63"/>
    </location>
</feature>
<feature type="domain" description="LiaF transmembrane" evidence="2">
    <location>
        <begin position="20"/>
        <end position="112"/>
    </location>
</feature>
<dbReference type="Proteomes" id="UP000650511">
    <property type="component" value="Unassembled WGS sequence"/>
</dbReference>
<feature type="transmembrane region" description="Helical" evidence="1">
    <location>
        <begin position="96"/>
        <end position="114"/>
    </location>
</feature>
<reference evidence="3" key="1">
    <citation type="journal article" date="2014" name="Int. J. Syst. Evol. Microbiol.">
        <title>Complete genome sequence of Corynebacterium casei LMG S-19264T (=DSM 44701T), isolated from a smear-ripened cheese.</title>
        <authorList>
            <consortium name="US DOE Joint Genome Institute (JGI-PGF)"/>
            <person name="Walter F."/>
            <person name="Albersmeier A."/>
            <person name="Kalinowski J."/>
            <person name="Ruckert C."/>
        </authorList>
    </citation>
    <scope>NUCLEOTIDE SEQUENCE</scope>
    <source>
        <strain evidence="3">CGMCC 1.14988</strain>
    </source>
</reference>
<protein>
    <recommendedName>
        <fullName evidence="2">LiaF transmembrane domain-containing protein</fullName>
    </recommendedName>
</protein>
<dbReference type="EMBL" id="BMHA01000002">
    <property type="protein sequence ID" value="GGI03617.1"/>
    <property type="molecule type" value="Genomic_DNA"/>
</dbReference>
<evidence type="ECO:0000259" key="2">
    <source>
        <dbReference type="Pfam" id="PF22570"/>
    </source>
</evidence>
<dbReference type="Pfam" id="PF22570">
    <property type="entry name" value="LiaF-TM"/>
    <property type="match status" value="1"/>
</dbReference>
<reference evidence="3" key="2">
    <citation type="submission" date="2020-09" db="EMBL/GenBank/DDBJ databases">
        <authorList>
            <person name="Sun Q."/>
            <person name="Zhou Y."/>
        </authorList>
    </citation>
    <scope>NUCLEOTIDE SEQUENCE</scope>
    <source>
        <strain evidence="3">CGMCC 1.14988</strain>
    </source>
</reference>
<keyword evidence="1" id="KW-0472">Membrane</keyword>
<dbReference type="OrthoDB" id="4772576at2"/>
<accession>A0A8J3AAZ1</accession>
<gene>
    <name evidence="3" type="ORF">GCM10011354_04930</name>
</gene>
<dbReference type="InterPro" id="IPR054331">
    <property type="entry name" value="LiaF_TM"/>
</dbReference>
<evidence type="ECO:0000313" key="3">
    <source>
        <dbReference type="EMBL" id="GGI03617.1"/>
    </source>
</evidence>
<name>A0A8J3AAZ1_9ACTN</name>
<keyword evidence="1" id="KW-0812">Transmembrane</keyword>
<dbReference type="AlphaFoldDB" id="A0A8J3AAZ1"/>
<dbReference type="RefSeq" id="WP_130650988.1">
    <property type="nucleotide sequence ID" value="NZ_BMHA01000002.1"/>
</dbReference>
<proteinExistence type="predicted"/>
<feature type="transmembrane region" description="Helical" evidence="1">
    <location>
        <begin position="69"/>
        <end position="89"/>
    </location>
</feature>
<sequence length="236" mass="24607">MSTVSSTRTDRPPRVQPTLVLGLLLIAAGGVLLLDRMGHLDAWALVADWWPVSLIGLGLWWLLVDRARIAGGVTIVVGALVLAMVRGVVDLSLANLIAPIVLAGIGIGALSSGARLRRAVAVPAGGPASTSVPTAQERWQRAPTATAVFGDARIAIGDVDGADHAVVTAVSVFGDVEVAVPAGWRVVDRTTALLGTVRIPRDQPTYAEAPVVELHGLAIFGDAKVRYLDDDPRSEA</sequence>
<comment type="caution">
    <text evidence="3">The sequence shown here is derived from an EMBL/GenBank/DDBJ whole genome shotgun (WGS) entry which is preliminary data.</text>
</comment>
<keyword evidence="1" id="KW-1133">Transmembrane helix</keyword>
<keyword evidence="4" id="KW-1185">Reference proteome</keyword>
<evidence type="ECO:0000256" key="1">
    <source>
        <dbReference type="SAM" id="Phobius"/>
    </source>
</evidence>
<feature type="transmembrane region" description="Helical" evidence="1">
    <location>
        <begin position="15"/>
        <end position="35"/>
    </location>
</feature>
<evidence type="ECO:0000313" key="4">
    <source>
        <dbReference type="Proteomes" id="UP000650511"/>
    </source>
</evidence>